<dbReference type="STRING" id="1353158.SAMN04488587_0437"/>
<name>A0A1H9YCB7_9EURY</name>
<keyword evidence="2" id="KW-1185">Reference proteome</keyword>
<dbReference type="OrthoDB" id="147796at2157"/>
<protein>
    <submittedName>
        <fullName evidence="1">Uncharacterized protein</fullName>
    </submittedName>
</protein>
<dbReference type="Proteomes" id="UP000243338">
    <property type="component" value="Unassembled WGS sequence"/>
</dbReference>
<reference evidence="2" key="1">
    <citation type="submission" date="2016-10" db="EMBL/GenBank/DDBJ databases">
        <authorList>
            <person name="Varghese N."/>
            <person name="Submissions S."/>
        </authorList>
    </citation>
    <scope>NUCLEOTIDE SEQUENCE [LARGE SCALE GENOMIC DNA]</scope>
    <source>
        <strain evidence="2">SLH 33</strain>
    </source>
</reference>
<dbReference type="EMBL" id="FOHQ01000001">
    <property type="protein sequence ID" value="SES66633.1"/>
    <property type="molecule type" value="Genomic_DNA"/>
</dbReference>
<gene>
    <name evidence="1" type="ORF">SAMN04488587_0437</name>
</gene>
<evidence type="ECO:0000313" key="2">
    <source>
        <dbReference type="Proteomes" id="UP000243338"/>
    </source>
</evidence>
<evidence type="ECO:0000313" key="1">
    <source>
        <dbReference type="EMBL" id="SES66633.1"/>
    </source>
</evidence>
<organism evidence="1 2">
    <name type="scientific">Methanococcoides vulcani</name>
    <dbReference type="NCBI Taxonomy" id="1353158"/>
    <lineage>
        <taxon>Archaea</taxon>
        <taxon>Methanobacteriati</taxon>
        <taxon>Methanobacteriota</taxon>
        <taxon>Stenosarchaea group</taxon>
        <taxon>Methanomicrobia</taxon>
        <taxon>Methanosarcinales</taxon>
        <taxon>Methanosarcinaceae</taxon>
        <taxon>Methanococcoides</taxon>
    </lineage>
</organism>
<sequence>MRKFDDSAQLLLLAAFAIGSTLVISTILLSNIIYASNMASESTSDISNYEISNIAQMADEATRAAYYNATNNRTVPINESVFTQYMDSYATEASALYAFQGYSFSFDNSTLSDAYFTENGLYEGNPEWVLVKNISQTNKFMIDLTNTSKLGDASNAYEVRAINQSGTSIWFMKVYNDSSNITITVPGQTYSKTGSNIYLNITGNEINGGASDFNFGASTASDIYKIKFVNSSNAMGYYSISGGLADGDTFVEERYKVVNATISVASSNNKINVSIPITVP</sequence>
<dbReference type="AlphaFoldDB" id="A0A1H9YCB7"/>
<dbReference type="RefSeq" id="WP_091688562.1">
    <property type="nucleotide sequence ID" value="NZ_CAAGSJ010000003.1"/>
</dbReference>
<proteinExistence type="predicted"/>
<accession>A0A1H9YCB7</accession>